<gene>
    <name evidence="1" type="ORF">K8I29_19440</name>
</gene>
<reference evidence="1" key="2">
    <citation type="submission" date="2021-08" db="EMBL/GenBank/DDBJ databases">
        <authorList>
            <person name="Dalcin Martins P."/>
        </authorList>
    </citation>
    <scope>NUCLEOTIDE SEQUENCE</scope>
    <source>
        <strain evidence="1">MAG_39</strain>
    </source>
</reference>
<sequence length="168" mass="17108">MDVGISQDIQDVTVTPEVTEITIQTETPDIQVEAPSVAVSVSEPAQVNITVAVQGAPGTDGNGMVSIPFRYGDATPKDLVVALAGKVVYSVALYITESFDGVGASLSVGDAGNAGRLMQTTENDPLSVGGYITNPSLSYGADTQLLLTINQGAGASQGAGVVLLQIEP</sequence>
<accession>A0A953M3M9</accession>
<comment type="caution">
    <text evidence="1">The sequence shown here is derived from an EMBL/GenBank/DDBJ whole genome shotgun (WGS) entry which is preliminary data.</text>
</comment>
<reference evidence="1" key="1">
    <citation type="journal article" date="2021" name="bioRxiv">
        <title>Unraveling nitrogen, sulfur and carbon metabolic pathways and microbial community transcriptional responses to substrate deprivation and toxicity stresses in a bioreactor mimicking anoxic brackish coastal sediment conditions.</title>
        <authorList>
            <person name="Martins P.D."/>
            <person name="Echeveste M.J."/>
            <person name="Arshad A."/>
            <person name="Kurth J."/>
            <person name="Ouboter H."/>
            <person name="Jetten M.S.M."/>
            <person name="Welte C.U."/>
        </authorList>
    </citation>
    <scope>NUCLEOTIDE SEQUENCE</scope>
    <source>
        <strain evidence="1">MAG_39</strain>
    </source>
</reference>
<proteinExistence type="predicted"/>
<evidence type="ECO:0000313" key="2">
    <source>
        <dbReference type="Proteomes" id="UP000705867"/>
    </source>
</evidence>
<name>A0A953M3M9_9BACT</name>
<dbReference type="AlphaFoldDB" id="A0A953M3M9"/>
<protein>
    <submittedName>
        <fullName evidence="1">Uncharacterized protein</fullName>
    </submittedName>
</protein>
<dbReference type="EMBL" id="JAIOIV010000151">
    <property type="protein sequence ID" value="MBZ0158377.1"/>
    <property type="molecule type" value="Genomic_DNA"/>
</dbReference>
<dbReference type="Proteomes" id="UP000705867">
    <property type="component" value="Unassembled WGS sequence"/>
</dbReference>
<organism evidence="1 2">
    <name type="scientific">Candidatus Nitrobium versatile</name>
    <dbReference type="NCBI Taxonomy" id="2884831"/>
    <lineage>
        <taxon>Bacteria</taxon>
        <taxon>Pseudomonadati</taxon>
        <taxon>Nitrospirota</taxon>
        <taxon>Nitrospiria</taxon>
        <taxon>Nitrospirales</taxon>
        <taxon>Nitrospiraceae</taxon>
        <taxon>Candidatus Nitrobium</taxon>
    </lineage>
</organism>
<evidence type="ECO:0000313" key="1">
    <source>
        <dbReference type="EMBL" id="MBZ0158377.1"/>
    </source>
</evidence>